<sequence length="125" mass="13823">MAAEFTGTLNHTQHLTTNTTPHTETTNFTQPLEVGDGLRTSPTAVYLQRAAATPSQSRPLSRLRVITYPPLSRRWECRITVINFSQQREGDSSCSDGGETSATLDSTARGLRGYKIRKHDTAVEM</sequence>
<name>A0A4Z2EAA0_9TELE</name>
<comment type="caution">
    <text evidence="2">The sequence shown here is derived from an EMBL/GenBank/DDBJ whole genome shotgun (WGS) entry which is preliminary data.</text>
</comment>
<dbReference type="AlphaFoldDB" id="A0A4Z2EAA0"/>
<dbReference type="EMBL" id="SRLO01012460">
    <property type="protein sequence ID" value="TNN25464.1"/>
    <property type="molecule type" value="Genomic_DNA"/>
</dbReference>
<accession>A0A4Z2EAA0</accession>
<evidence type="ECO:0000313" key="3">
    <source>
        <dbReference type="Proteomes" id="UP000314294"/>
    </source>
</evidence>
<keyword evidence="3" id="KW-1185">Reference proteome</keyword>
<feature type="region of interest" description="Disordered" evidence="1">
    <location>
        <begin position="1"/>
        <end position="34"/>
    </location>
</feature>
<evidence type="ECO:0000256" key="1">
    <source>
        <dbReference type="SAM" id="MobiDB-lite"/>
    </source>
</evidence>
<feature type="compositionally biased region" description="Low complexity" evidence="1">
    <location>
        <begin position="1"/>
        <end position="29"/>
    </location>
</feature>
<dbReference type="Proteomes" id="UP000314294">
    <property type="component" value="Unassembled WGS sequence"/>
</dbReference>
<organism evidence="2 3">
    <name type="scientific">Liparis tanakae</name>
    <name type="common">Tanaka's snailfish</name>
    <dbReference type="NCBI Taxonomy" id="230148"/>
    <lineage>
        <taxon>Eukaryota</taxon>
        <taxon>Metazoa</taxon>
        <taxon>Chordata</taxon>
        <taxon>Craniata</taxon>
        <taxon>Vertebrata</taxon>
        <taxon>Euteleostomi</taxon>
        <taxon>Actinopterygii</taxon>
        <taxon>Neopterygii</taxon>
        <taxon>Teleostei</taxon>
        <taxon>Neoteleostei</taxon>
        <taxon>Acanthomorphata</taxon>
        <taxon>Eupercaria</taxon>
        <taxon>Perciformes</taxon>
        <taxon>Cottioidei</taxon>
        <taxon>Cottales</taxon>
        <taxon>Liparidae</taxon>
        <taxon>Liparis</taxon>
    </lineage>
</organism>
<proteinExistence type="predicted"/>
<reference evidence="2 3" key="1">
    <citation type="submission" date="2019-03" db="EMBL/GenBank/DDBJ databases">
        <title>First draft genome of Liparis tanakae, snailfish: a comprehensive survey of snailfish specific genes.</title>
        <authorList>
            <person name="Kim W."/>
            <person name="Song I."/>
            <person name="Jeong J.-H."/>
            <person name="Kim D."/>
            <person name="Kim S."/>
            <person name="Ryu S."/>
            <person name="Song J.Y."/>
            <person name="Lee S.K."/>
        </authorList>
    </citation>
    <scope>NUCLEOTIDE SEQUENCE [LARGE SCALE GENOMIC DNA]</scope>
    <source>
        <tissue evidence="2">Muscle</tissue>
    </source>
</reference>
<gene>
    <name evidence="2" type="ORF">EYF80_064405</name>
</gene>
<evidence type="ECO:0000313" key="2">
    <source>
        <dbReference type="EMBL" id="TNN25464.1"/>
    </source>
</evidence>
<protein>
    <submittedName>
        <fullName evidence="2">Uncharacterized protein</fullName>
    </submittedName>
</protein>